<dbReference type="InterPro" id="IPR018060">
    <property type="entry name" value="HTH_AraC"/>
</dbReference>
<keyword evidence="6" id="KW-1185">Reference proteome</keyword>
<dbReference type="RefSeq" id="WP_348393308.1">
    <property type="nucleotide sequence ID" value="NZ_CP134145.1"/>
</dbReference>
<reference evidence="6" key="1">
    <citation type="submission" date="2023-09" db="EMBL/GenBank/DDBJ databases">
        <authorList>
            <person name="Li S."/>
            <person name="Li X."/>
            <person name="Zhang C."/>
            <person name="Zhao Z."/>
        </authorList>
    </citation>
    <scope>NUCLEOTIDE SEQUENCE [LARGE SCALE GENOMIC DNA]</scope>
    <source>
        <strain evidence="6">SQ149</strain>
    </source>
</reference>
<dbReference type="Gene3D" id="1.10.10.60">
    <property type="entry name" value="Homeodomain-like"/>
    <property type="match status" value="2"/>
</dbReference>
<dbReference type="CDD" id="cd03138">
    <property type="entry name" value="GATase1_AraC_2"/>
    <property type="match status" value="1"/>
</dbReference>
<dbReference type="InterPro" id="IPR052158">
    <property type="entry name" value="INH-QAR"/>
</dbReference>
<evidence type="ECO:0000256" key="3">
    <source>
        <dbReference type="ARBA" id="ARBA00023163"/>
    </source>
</evidence>
<name>A0ABY9TZH2_9GAMM</name>
<dbReference type="PROSITE" id="PS01124">
    <property type="entry name" value="HTH_ARAC_FAMILY_2"/>
    <property type="match status" value="1"/>
</dbReference>
<evidence type="ECO:0000259" key="4">
    <source>
        <dbReference type="PROSITE" id="PS01124"/>
    </source>
</evidence>
<dbReference type="Proteomes" id="UP001258994">
    <property type="component" value="Chromosome"/>
</dbReference>
<keyword evidence="1" id="KW-0805">Transcription regulation</keyword>
<dbReference type="EMBL" id="CP134145">
    <property type="protein sequence ID" value="WNC74201.1"/>
    <property type="molecule type" value="Genomic_DNA"/>
</dbReference>
<accession>A0ABY9TZH2</accession>
<sequence>MKQDLSGVCIVATDGVFGLGIMQAKEMFYSASLRLALMQQKSAAKAEVSPLIEAFPVVIASPEGEAIKTYSGTAIQCDVALVENAQWDFIVLSHFWGDAEEQLEKNSKLITWLQAQNRHKTPIMAFGSGVFWLAQAGLLDGREATTYWHYLDDFKQRFPLVNWQAKASITQSDNLCCVAGVSSSADMLLHNIAKLCGVKVAQGISRDMLYDTRRTYDVPPLGLESQRQHSDQQILQIQNWLDLNYSEEFDFAQLVQQFGMSKRNFARRFQKATGNNPLQYLQELRLTMAKEMLIYSDNSIKHIALDVGYQDSSYFSAIFKRQMNMSPLIFRQQYRNKI</sequence>
<dbReference type="Gene3D" id="3.40.50.880">
    <property type="match status" value="1"/>
</dbReference>
<keyword evidence="2" id="KW-0238">DNA-binding</keyword>
<evidence type="ECO:0000256" key="2">
    <source>
        <dbReference type="ARBA" id="ARBA00023125"/>
    </source>
</evidence>
<dbReference type="InterPro" id="IPR029062">
    <property type="entry name" value="Class_I_gatase-like"/>
</dbReference>
<feature type="domain" description="HTH araC/xylS-type" evidence="4">
    <location>
        <begin position="235"/>
        <end position="333"/>
    </location>
</feature>
<organism evidence="5 6">
    <name type="scientific">Thalassotalea psychrophila</name>
    <dbReference type="NCBI Taxonomy" id="3065647"/>
    <lineage>
        <taxon>Bacteria</taxon>
        <taxon>Pseudomonadati</taxon>
        <taxon>Pseudomonadota</taxon>
        <taxon>Gammaproteobacteria</taxon>
        <taxon>Alteromonadales</taxon>
        <taxon>Colwelliaceae</taxon>
        <taxon>Thalassotalea</taxon>
    </lineage>
</organism>
<evidence type="ECO:0000313" key="6">
    <source>
        <dbReference type="Proteomes" id="UP001258994"/>
    </source>
</evidence>
<protein>
    <submittedName>
        <fullName evidence="5">Helix-turn-helix domain-containing protein</fullName>
    </submittedName>
</protein>
<dbReference type="Pfam" id="PF01965">
    <property type="entry name" value="DJ-1_PfpI"/>
    <property type="match status" value="1"/>
</dbReference>
<evidence type="ECO:0000313" key="5">
    <source>
        <dbReference type="EMBL" id="WNC74201.1"/>
    </source>
</evidence>
<gene>
    <name evidence="5" type="ORF">RGQ13_09470</name>
</gene>
<dbReference type="InterPro" id="IPR009057">
    <property type="entry name" value="Homeodomain-like_sf"/>
</dbReference>
<evidence type="ECO:0000256" key="1">
    <source>
        <dbReference type="ARBA" id="ARBA00023015"/>
    </source>
</evidence>
<keyword evidence="3" id="KW-0804">Transcription</keyword>
<dbReference type="InterPro" id="IPR020449">
    <property type="entry name" value="Tscrpt_reg_AraC-type_HTH"/>
</dbReference>
<dbReference type="SMART" id="SM00342">
    <property type="entry name" value="HTH_ARAC"/>
    <property type="match status" value="1"/>
</dbReference>
<dbReference type="SUPFAM" id="SSF52317">
    <property type="entry name" value="Class I glutamine amidotransferase-like"/>
    <property type="match status" value="1"/>
</dbReference>
<dbReference type="PANTHER" id="PTHR43130:SF11">
    <property type="entry name" value="TRANSCRIPTIONAL REGULATORY PROTEIN"/>
    <property type="match status" value="1"/>
</dbReference>
<dbReference type="Pfam" id="PF12833">
    <property type="entry name" value="HTH_18"/>
    <property type="match status" value="1"/>
</dbReference>
<dbReference type="PANTHER" id="PTHR43130">
    <property type="entry name" value="ARAC-FAMILY TRANSCRIPTIONAL REGULATOR"/>
    <property type="match status" value="1"/>
</dbReference>
<proteinExistence type="predicted"/>
<dbReference type="PRINTS" id="PR00032">
    <property type="entry name" value="HTHARAC"/>
</dbReference>
<dbReference type="InterPro" id="IPR002818">
    <property type="entry name" value="DJ-1/PfpI"/>
</dbReference>
<dbReference type="SUPFAM" id="SSF46689">
    <property type="entry name" value="Homeodomain-like"/>
    <property type="match status" value="2"/>
</dbReference>